<dbReference type="AlphaFoldDB" id="A0A0A5HTP6"/>
<dbReference type="InterPro" id="IPR001638">
    <property type="entry name" value="Solute-binding_3/MltF_N"/>
</dbReference>
<dbReference type="GO" id="GO:0007165">
    <property type="term" value="P:signal transduction"/>
    <property type="evidence" value="ECO:0007669"/>
    <property type="project" value="InterPro"/>
</dbReference>
<dbReference type="InterPro" id="IPR037522">
    <property type="entry name" value="HD_GYP_dom"/>
</dbReference>
<dbReference type="InterPro" id="IPR003607">
    <property type="entry name" value="HD/PDEase_dom"/>
</dbReference>
<feature type="transmembrane region" description="Helical" evidence="2">
    <location>
        <begin position="12"/>
        <end position="39"/>
    </location>
</feature>
<keyword evidence="2" id="KW-0812">Transmembrane</keyword>
<feature type="domain" description="HAMP" evidence="3">
    <location>
        <begin position="593"/>
        <end position="646"/>
    </location>
</feature>
<organism evidence="5 6">
    <name type="scientific">Photobacterium sp. (strain ATCC 43367)</name>
    <dbReference type="NCBI Taxonomy" id="379097"/>
    <lineage>
        <taxon>Bacteria</taxon>
        <taxon>Pseudomonadati</taxon>
        <taxon>Pseudomonadota</taxon>
        <taxon>Gammaproteobacteria</taxon>
        <taxon>Vibrionales</taxon>
        <taxon>Vibrionaceae</taxon>
        <taxon>Vibrio</taxon>
        <taxon>Vibrio oreintalis group</taxon>
    </lineage>
</organism>
<dbReference type="GO" id="GO:0008081">
    <property type="term" value="F:phosphoric diester hydrolase activity"/>
    <property type="evidence" value="ECO:0007669"/>
    <property type="project" value="UniProtKB-ARBA"/>
</dbReference>
<dbReference type="Gene3D" id="3.40.190.10">
    <property type="entry name" value="Periplasmic binding protein-like II"/>
    <property type="match status" value="2"/>
</dbReference>
<dbReference type="CDD" id="cd01007">
    <property type="entry name" value="PBP2_BvgS_HisK_like"/>
    <property type="match status" value="1"/>
</dbReference>
<feature type="coiled-coil region" evidence="1">
    <location>
        <begin position="768"/>
        <end position="795"/>
    </location>
</feature>
<dbReference type="SMART" id="SM00471">
    <property type="entry name" value="HDc"/>
    <property type="match status" value="1"/>
</dbReference>
<keyword evidence="1" id="KW-0175">Coiled coil</keyword>
<protein>
    <submittedName>
        <fullName evidence="5">Phosphohydrolase</fullName>
    </submittedName>
</protein>
<accession>A0A0A5HTP6</accession>
<dbReference type="Gene3D" id="1.10.3210.10">
    <property type="entry name" value="Hypothetical protein af1432"/>
    <property type="match status" value="2"/>
</dbReference>
<evidence type="ECO:0000313" key="5">
    <source>
        <dbReference type="EMBL" id="KGY07685.1"/>
    </source>
</evidence>
<dbReference type="Pfam" id="PF13487">
    <property type="entry name" value="HD_5"/>
    <property type="match status" value="1"/>
</dbReference>
<proteinExistence type="predicted"/>
<gene>
    <name evidence="5" type="ORF">NM06_16055</name>
</gene>
<dbReference type="Gene3D" id="3.30.450.20">
    <property type="entry name" value="PAS domain"/>
    <property type="match status" value="1"/>
</dbReference>
<dbReference type="SUPFAM" id="SSF109604">
    <property type="entry name" value="HD-domain/PDEase-like"/>
    <property type="match status" value="2"/>
</dbReference>
<comment type="caution">
    <text evidence="5">The sequence shown here is derived from an EMBL/GenBank/DDBJ whole genome shotgun (WGS) entry which is preliminary data.</text>
</comment>
<dbReference type="SMART" id="SM00062">
    <property type="entry name" value="PBPb"/>
    <property type="match status" value="1"/>
</dbReference>
<reference evidence="5 6" key="1">
    <citation type="submission" date="2014-10" db="EMBL/GenBank/DDBJ databases">
        <title>Genome sequencing of Vibrio sinaloensis T08.</title>
        <authorList>
            <person name="Chan K.-G."/>
            <person name="Mohamad N.I."/>
        </authorList>
    </citation>
    <scope>NUCLEOTIDE SEQUENCE [LARGE SCALE GENOMIC DNA]</scope>
    <source>
        <strain evidence="5 6">T08</strain>
    </source>
</reference>
<dbReference type="Pfam" id="PF00497">
    <property type="entry name" value="SBP_bac_3"/>
    <property type="match status" value="1"/>
</dbReference>
<keyword evidence="2" id="KW-1133">Transmembrane helix</keyword>
<evidence type="ECO:0000256" key="2">
    <source>
        <dbReference type="SAM" id="Phobius"/>
    </source>
</evidence>
<dbReference type="GO" id="GO:0016020">
    <property type="term" value="C:membrane"/>
    <property type="evidence" value="ECO:0007669"/>
    <property type="project" value="InterPro"/>
</dbReference>
<evidence type="ECO:0000256" key="1">
    <source>
        <dbReference type="SAM" id="Coils"/>
    </source>
</evidence>
<dbReference type="PANTHER" id="PTHR45228">
    <property type="entry name" value="CYCLIC DI-GMP PHOSPHODIESTERASE TM_0186-RELATED"/>
    <property type="match status" value="1"/>
</dbReference>
<dbReference type="CDD" id="cd00077">
    <property type="entry name" value="HDc"/>
    <property type="match status" value="1"/>
</dbReference>
<name>A0A0A5HTP6_PHOS4</name>
<evidence type="ECO:0000259" key="4">
    <source>
        <dbReference type="PROSITE" id="PS51832"/>
    </source>
</evidence>
<dbReference type="PROSITE" id="PS51832">
    <property type="entry name" value="HD_GYP"/>
    <property type="match status" value="1"/>
</dbReference>
<dbReference type="InterPro" id="IPR003660">
    <property type="entry name" value="HAMP_dom"/>
</dbReference>
<dbReference type="PANTHER" id="PTHR45228:SF5">
    <property type="entry name" value="CYCLIC DI-GMP PHOSPHODIESTERASE VC_1348-RELATED"/>
    <property type="match status" value="1"/>
</dbReference>
<evidence type="ECO:0000259" key="3">
    <source>
        <dbReference type="PROSITE" id="PS50885"/>
    </source>
</evidence>
<keyword evidence="5" id="KW-0378">Hydrolase</keyword>
<dbReference type="EMBL" id="JRWP01000041">
    <property type="protein sequence ID" value="KGY07685.1"/>
    <property type="molecule type" value="Genomic_DNA"/>
</dbReference>
<keyword evidence="2" id="KW-0472">Membrane</keyword>
<dbReference type="InterPro" id="IPR052020">
    <property type="entry name" value="Cyclic_di-GMP/3'3'-cGAMP_PDE"/>
</dbReference>
<evidence type="ECO:0000313" key="6">
    <source>
        <dbReference type="Proteomes" id="UP000030451"/>
    </source>
</evidence>
<dbReference type="SUPFAM" id="SSF53850">
    <property type="entry name" value="Periplasmic binding protein-like II"/>
    <property type="match status" value="1"/>
</dbReference>
<dbReference type="Gene3D" id="6.10.340.10">
    <property type="match status" value="1"/>
</dbReference>
<sequence>MVGLTQKKKKFSIRFTVGTLFIIATIATSLFAIALQYMFTKQMSEEHVLNKLVMATSDVSEYIQQVDQNAKSSARILSNVSNTLNHTFSEKEIRTLLVQVLKDNPLFYSIYFGNEQDDFYQIINLESSPIVRQRIEAAPQDRWVVIKISGQEQNRVRQTLYFSDAFKLTQERTETSNYFPTRRPWYVGASVEQVFKTEPYLFKHLKITGQTYSIRAKQSVIGIDIVLSSISSKLTPAALGLPEESGVEAYVFHQSGEVIASNRVIQASKTSVDTSRIILSEQEQALIDATPALLTSNQLDWRPYDYAKAGEPQGYAIDLLQLMAAKLGITLEFVNGFDSQSLLNKLESDELDIVHSLTDLSAGAYQLKLFETPLAMATRSEQLPSKPERVFGVLAGHDFSKQLRRVVPDANIIQFEESQDARQALVSGKITVLVDAQQALEQLQKTTSLPIHLHPFFDDTQIPFYLAVSAPHRRLIPLFSKALQSITPAEYAQLTNKWYQQVRDNRVPHHELFELSQSSSTQNRIQKRELDGEQAFLYVSELNGQAGEQSEYLAVVVPQALVMAEVYQRLYTTVGVTMLVMAALLPVSWIFGSPIVNPIRQLTQQTKKIKQRDFDHVELIDSQIKEVWHLSKSIQEMANEIKQREQQQQAFVDAFIQLIAQAIDDKSPYTAGHCNRVPELGMMLANAAEEASSGKFKTFRFENDNQRREFKIAAWLHDCGKITTPEHIVDKGTKLEANYNRIHEVRMRFEVLWRDAEITFLQSQLAQSMDKDEALEQLRNTKRQLQEDFEFVAAANVGGEFMSEDKVSRIKQIATQTWQRHFDDRLGLSPFEELNRTQNQTRLPVTESLLSDRPEHIIKRIRPLVFDPSFGINVDIPEHQYNLGEIYNLSISRGTLTAEDRFKINEHMISGIKMLEALPFPAELSKVPRYASTHHETLKGTGYPRKLSAEDLSIPERILVIADIFEALTAADRPYKKAKPVSVAIDILHKMALDEHVDMDLFKLFLESGVYRDYAEQFLPEAQIDEVDISKYFTEQKVA</sequence>
<feature type="domain" description="HD-GYP" evidence="4">
    <location>
        <begin position="814"/>
        <end position="1021"/>
    </location>
</feature>
<dbReference type="CDD" id="cd06225">
    <property type="entry name" value="HAMP"/>
    <property type="match status" value="1"/>
</dbReference>
<dbReference type="Proteomes" id="UP000030451">
    <property type="component" value="Unassembled WGS sequence"/>
</dbReference>
<dbReference type="PROSITE" id="PS50885">
    <property type="entry name" value="HAMP"/>
    <property type="match status" value="1"/>
</dbReference>